<accession>A0A0N0UWK2</accession>
<evidence type="ECO:0000313" key="12">
    <source>
        <dbReference type="Proteomes" id="UP000037977"/>
    </source>
</evidence>
<dbReference type="InterPro" id="IPR036388">
    <property type="entry name" value="WH-like_DNA-bd_sf"/>
</dbReference>
<dbReference type="GO" id="GO:0000976">
    <property type="term" value="F:transcription cis-regulatory region binding"/>
    <property type="evidence" value="ECO:0007669"/>
    <property type="project" value="TreeGrafter"/>
</dbReference>
<dbReference type="RefSeq" id="WP_053995741.1">
    <property type="nucleotide sequence ID" value="NZ_CP065643.1"/>
</dbReference>
<dbReference type="Gene3D" id="3.40.50.2300">
    <property type="match status" value="1"/>
</dbReference>
<dbReference type="PANTHER" id="PTHR48111">
    <property type="entry name" value="REGULATOR OF RPOS"/>
    <property type="match status" value="1"/>
</dbReference>
<feature type="DNA-binding region" description="OmpR/PhoB-type" evidence="8">
    <location>
        <begin position="123"/>
        <end position="221"/>
    </location>
</feature>
<dbReference type="InterPro" id="IPR039420">
    <property type="entry name" value="WalR-like"/>
</dbReference>
<dbReference type="OrthoDB" id="9790442at2"/>
<dbReference type="PATRIC" id="fig|33935.3.peg.4953"/>
<feature type="domain" description="OmpR/PhoB-type" evidence="10">
    <location>
        <begin position="123"/>
        <end position="221"/>
    </location>
</feature>
<protein>
    <submittedName>
        <fullName evidence="11">Transcriptional regulator</fullName>
    </submittedName>
</protein>
<evidence type="ECO:0000259" key="10">
    <source>
        <dbReference type="PROSITE" id="PS51755"/>
    </source>
</evidence>
<evidence type="ECO:0000259" key="9">
    <source>
        <dbReference type="PROSITE" id="PS50110"/>
    </source>
</evidence>
<name>A0A0N0UWK2_9BACI</name>
<dbReference type="Proteomes" id="UP000037977">
    <property type="component" value="Unassembled WGS sequence"/>
</dbReference>
<gene>
    <name evidence="11" type="ORF">ADM90_14655</name>
</gene>
<dbReference type="PROSITE" id="PS50110">
    <property type="entry name" value="RESPONSE_REGULATORY"/>
    <property type="match status" value="1"/>
</dbReference>
<dbReference type="Pfam" id="PF00486">
    <property type="entry name" value="Trans_reg_C"/>
    <property type="match status" value="1"/>
</dbReference>
<dbReference type="Pfam" id="PF00072">
    <property type="entry name" value="Response_reg"/>
    <property type="match status" value="1"/>
</dbReference>
<comment type="caution">
    <text evidence="11">The sequence shown here is derived from an EMBL/GenBank/DDBJ whole genome shotgun (WGS) entry which is preliminary data.</text>
</comment>
<dbReference type="InterPro" id="IPR001867">
    <property type="entry name" value="OmpR/PhoB-type_DNA-bd"/>
</dbReference>
<dbReference type="InterPro" id="IPR016032">
    <property type="entry name" value="Sig_transdc_resp-reg_C-effctor"/>
</dbReference>
<dbReference type="GO" id="GO:0006355">
    <property type="term" value="P:regulation of DNA-templated transcription"/>
    <property type="evidence" value="ECO:0007669"/>
    <property type="project" value="InterPro"/>
</dbReference>
<dbReference type="GO" id="GO:0032993">
    <property type="term" value="C:protein-DNA complex"/>
    <property type="evidence" value="ECO:0007669"/>
    <property type="project" value="TreeGrafter"/>
</dbReference>
<dbReference type="CDD" id="cd00383">
    <property type="entry name" value="trans_reg_C"/>
    <property type="match status" value="1"/>
</dbReference>
<evidence type="ECO:0000256" key="4">
    <source>
        <dbReference type="ARBA" id="ARBA00023015"/>
    </source>
</evidence>
<keyword evidence="4" id="KW-0805">Transcription regulation</keyword>
<proteinExistence type="predicted"/>
<evidence type="ECO:0000256" key="1">
    <source>
        <dbReference type="ARBA" id="ARBA00004496"/>
    </source>
</evidence>
<dbReference type="Gene3D" id="6.10.250.690">
    <property type="match status" value="1"/>
</dbReference>
<evidence type="ECO:0000256" key="6">
    <source>
        <dbReference type="ARBA" id="ARBA00023163"/>
    </source>
</evidence>
<dbReference type="SUPFAM" id="SSF52172">
    <property type="entry name" value="CheY-like"/>
    <property type="match status" value="1"/>
</dbReference>
<evidence type="ECO:0000256" key="3">
    <source>
        <dbReference type="ARBA" id="ARBA00023012"/>
    </source>
</evidence>
<keyword evidence="2 7" id="KW-0597">Phosphoprotein</keyword>
<evidence type="ECO:0000256" key="8">
    <source>
        <dbReference type="PROSITE-ProRule" id="PRU01091"/>
    </source>
</evidence>
<dbReference type="PROSITE" id="PS51755">
    <property type="entry name" value="OMPR_PHOB"/>
    <property type="match status" value="1"/>
</dbReference>
<keyword evidence="3" id="KW-0902">Two-component regulatory system</keyword>
<dbReference type="PANTHER" id="PTHR48111:SF43">
    <property type="entry name" value="STAGE 0 SPORULATION PROTEIN A HOMOLOG"/>
    <property type="match status" value="1"/>
</dbReference>
<evidence type="ECO:0000256" key="7">
    <source>
        <dbReference type="PROSITE-ProRule" id="PRU00169"/>
    </source>
</evidence>
<feature type="domain" description="Response regulatory" evidence="9">
    <location>
        <begin position="3"/>
        <end position="116"/>
    </location>
</feature>
<dbReference type="AlphaFoldDB" id="A0A0N0UWK2"/>
<organism evidence="11 12">
    <name type="scientific">Lysinibacillus macroides</name>
    <dbReference type="NCBI Taxonomy" id="33935"/>
    <lineage>
        <taxon>Bacteria</taxon>
        <taxon>Bacillati</taxon>
        <taxon>Bacillota</taxon>
        <taxon>Bacilli</taxon>
        <taxon>Bacillales</taxon>
        <taxon>Bacillaceae</taxon>
        <taxon>Lysinibacillus</taxon>
    </lineage>
</organism>
<sequence>MTKIAVVEDDELLKKYIKEYLQANQYTVFLIDEFGDVLMQIEEIQPDLILLDINLPQYDGFFYTKILRKRLTTPLIILSARSDESEQIRGITQGADDYMTKPFSMGILLAKIEAVLRRATPQTTQLAIDALVLNCDKMELSYHTEVLELSKNEFKLMKLFMQSPHTVITREDLLTALWDDGHFVDDNTLSVNMTRLKIKLKSLQIVDAFVTKRGVGYVFTPPMAK</sequence>
<feature type="modified residue" description="4-aspartylphosphate" evidence="7">
    <location>
        <position position="52"/>
    </location>
</feature>
<evidence type="ECO:0000256" key="2">
    <source>
        <dbReference type="ARBA" id="ARBA00022553"/>
    </source>
</evidence>
<dbReference type="SMART" id="SM00862">
    <property type="entry name" value="Trans_reg_C"/>
    <property type="match status" value="1"/>
</dbReference>
<dbReference type="EMBL" id="LGCI01000009">
    <property type="protein sequence ID" value="KOY81677.1"/>
    <property type="molecule type" value="Genomic_DNA"/>
</dbReference>
<dbReference type="InterPro" id="IPR011006">
    <property type="entry name" value="CheY-like_superfamily"/>
</dbReference>
<dbReference type="InterPro" id="IPR001789">
    <property type="entry name" value="Sig_transdc_resp-reg_receiver"/>
</dbReference>
<reference evidence="11 12" key="1">
    <citation type="submission" date="2015-07" db="EMBL/GenBank/DDBJ databases">
        <title>Genome sequencing project for genomic taxonomy and phylogenomics of Bacillus-like bacteria.</title>
        <authorList>
            <person name="Liu B."/>
            <person name="Wang J."/>
            <person name="Zhu Y."/>
            <person name="Liu G."/>
            <person name="Chen Q."/>
            <person name="Chen Z."/>
            <person name="Che J."/>
            <person name="Ge C."/>
            <person name="Shi H."/>
            <person name="Pan Z."/>
            <person name="Liu X."/>
        </authorList>
    </citation>
    <scope>NUCLEOTIDE SEQUENCE [LARGE SCALE GENOMIC DNA]</scope>
    <source>
        <strain evidence="11 12">DSM 54</strain>
    </source>
</reference>
<dbReference type="GO" id="GO:0005829">
    <property type="term" value="C:cytosol"/>
    <property type="evidence" value="ECO:0007669"/>
    <property type="project" value="TreeGrafter"/>
</dbReference>
<dbReference type="STRING" id="33935.ADM90_14655"/>
<keyword evidence="5 8" id="KW-0238">DNA-binding</keyword>
<dbReference type="GO" id="GO:0000156">
    <property type="term" value="F:phosphorelay response regulator activity"/>
    <property type="evidence" value="ECO:0007669"/>
    <property type="project" value="TreeGrafter"/>
</dbReference>
<comment type="subcellular location">
    <subcellularLocation>
        <location evidence="1">Cytoplasm</location>
    </subcellularLocation>
</comment>
<evidence type="ECO:0000256" key="5">
    <source>
        <dbReference type="ARBA" id="ARBA00023125"/>
    </source>
</evidence>
<dbReference type="SMART" id="SM00448">
    <property type="entry name" value="REC"/>
    <property type="match status" value="1"/>
</dbReference>
<keyword evidence="6" id="KW-0804">Transcription</keyword>
<evidence type="ECO:0000313" key="11">
    <source>
        <dbReference type="EMBL" id="KOY81677.1"/>
    </source>
</evidence>
<dbReference type="SUPFAM" id="SSF46894">
    <property type="entry name" value="C-terminal effector domain of the bipartite response regulators"/>
    <property type="match status" value="1"/>
</dbReference>
<dbReference type="Gene3D" id="1.10.10.10">
    <property type="entry name" value="Winged helix-like DNA-binding domain superfamily/Winged helix DNA-binding domain"/>
    <property type="match status" value="1"/>
</dbReference>
<keyword evidence="12" id="KW-1185">Reference proteome</keyword>